<proteinExistence type="predicted"/>
<evidence type="ECO:0000256" key="1">
    <source>
        <dbReference type="ARBA" id="ARBA00022679"/>
    </source>
</evidence>
<comment type="caution">
    <text evidence="4">The sequence shown here is derived from an EMBL/GenBank/DDBJ whole genome shotgun (WGS) entry which is preliminary data.</text>
</comment>
<evidence type="ECO:0000313" key="4">
    <source>
        <dbReference type="EMBL" id="MCJ0743481.1"/>
    </source>
</evidence>
<dbReference type="Pfam" id="PF00583">
    <property type="entry name" value="Acetyltransf_1"/>
    <property type="match status" value="1"/>
</dbReference>
<evidence type="ECO:0000259" key="3">
    <source>
        <dbReference type="PROSITE" id="PS51186"/>
    </source>
</evidence>
<feature type="domain" description="N-acetyltransferase" evidence="3">
    <location>
        <begin position="1"/>
        <end position="186"/>
    </location>
</feature>
<dbReference type="EMBL" id="JALGBH010000002">
    <property type="protein sequence ID" value="MCJ0743481.1"/>
    <property type="molecule type" value="Genomic_DNA"/>
</dbReference>
<dbReference type="PANTHER" id="PTHR43800">
    <property type="entry name" value="PEPTIDYL-LYSINE N-ACETYLTRANSFERASE YJAB"/>
    <property type="match status" value="1"/>
</dbReference>
<protein>
    <submittedName>
        <fullName evidence="4">GNAT family N-acetyltransferase</fullName>
    </submittedName>
</protein>
<dbReference type="RefSeq" id="WP_243362674.1">
    <property type="nucleotide sequence ID" value="NZ_JALGBH010000002.1"/>
</dbReference>
<evidence type="ECO:0000313" key="5">
    <source>
        <dbReference type="Proteomes" id="UP001165460"/>
    </source>
</evidence>
<keyword evidence="2" id="KW-0012">Acyltransferase</keyword>
<dbReference type="PROSITE" id="PS51186">
    <property type="entry name" value="GNAT"/>
    <property type="match status" value="1"/>
</dbReference>
<reference evidence="4" key="1">
    <citation type="submission" date="2022-03" db="EMBL/GenBank/DDBJ databases">
        <authorList>
            <person name="Woo C.Y."/>
        </authorList>
    </citation>
    <scope>NUCLEOTIDE SEQUENCE</scope>
    <source>
        <strain evidence="4">CYS-01</strain>
    </source>
</reference>
<keyword evidence="5" id="KW-1185">Reference proteome</keyword>
<accession>A0ABS9ZYT2</accession>
<organism evidence="4 5">
    <name type="scientific">Pedobacter montanisoli</name>
    <dbReference type="NCBI Taxonomy" id="2923277"/>
    <lineage>
        <taxon>Bacteria</taxon>
        <taxon>Pseudomonadati</taxon>
        <taxon>Bacteroidota</taxon>
        <taxon>Sphingobacteriia</taxon>
        <taxon>Sphingobacteriales</taxon>
        <taxon>Sphingobacteriaceae</taxon>
        <taxon>Pedobacter</taxon>
    </lineage>
</organism>
<sequence>MHIRPAKITDAEAVVNCVLLAMEEVIYQFIGENNQDKAKQFLTEMFKQKENQYSYENCWVVEENNQIIGAAIVYEGAKLAALREPVIHWLQLMFNRNFMPEDETQEGEFYIDCIGVNSDQQGRGIGTKLLQFLIDLYVKDQQQTLGLLVDQNNPQAKKLYLRSGFKVTGEKKLAGKHMEHLQLTIAEI</sequence>
<dbReference type="InterPro" id="IPR016181">
    <property type="entry name" value="Acyl_CoA_acyltransferase"/>
</dbReference>
<dbReference type="Gene3D" id="3.40.630.30">
    <property type="match status" value="1"/>
</dbReference>
<dbReference type="SUPFAM" id="SSF55729">
    <property type="entry name" value="Acyl-CoA N-acyltransferases (Nat)"/>
    <property type="match status" value="1"/>
</dbReference>
<name>A0ABS9ZYT2_9SPHI</name>
<evidence type="ECO:0000256" key="2">
    <source>
        <dbReference type="ARBA" id="ARBA00023315"/>
    </source>
</evidence>
<dbReference type="PANTHER" id="PTHR43800:SF1">
    <property type="entry name" value="PEPTIDYL-LYSINE N-ACETYLTRANSFERASE YJAB"/>
    <property type="match status" value="1"/>
</dbReference>
<keyword evidence="1" id="KW-0808">Transferase</keyword>
<dbReference type="CDD" id="cd04301">
    <property type="entry name" value="NAT_SF"/>
    <property type="match status" value="1"/>
</dbReference>
<gene>
    <name evidence="4" type="ORF">MMF97_12220</name>
</gene>
<dbReference type="Proteomes" id="UP001165460">
    <property type="component" value="Unassembled WGS sequence"/>
</dbReference>
<dbReference type="InterPro" id="IPR000182">
    <property type="entry name" value="GNAT_dom"/>
</dbReference>